<dbReference type="PANTHER" id="PTHR30563:SF0">
    <property type="entry name" value="DNA RECOMBINATION PROTEIN RMUC"/>
    <property type="match status" value="1"/>
</dbReference>
<name>A0A1F7FKW9_UNCRA</name>
<dbReference type="InterPro" id="IPR003798">
    <property type="entry name" value="DNA_recombination_RmuC"/>
</dbReference>
<keyword evidence="4" id="KW-0233">DNA recombination</keyword>
<protein>
    <recommendedName>
        <fullName evidence="7">Recombinase RmuC</fullName>
    </recommendedName>
</protein>
<dbReference type="PANTHER" id="PTHR30563">
    <property type="entry name" value="DNA RECOMBINATION PROTEIN RMUC"/>
    <property type="match status" value="1"/>
</dbReference>
<dbReference type="EMBL" id="MFYX01000011">
    <property type="protein sequence ID" value="OGK07278.1"/>
    <property type="molecule type" value="Genomic_DNA"/>
</dbReference>
<evidence type="ECO:0000256" key="3">
    <source>
        <dbReference type="ARBA" id="ARBA00023054"/>
    </source>
</evidence>
<organism evidence="5 6">
    <name type="scientific">Candidatus Raymondbacteria bacterium RIFOXYD12_FULL_49_13</name>
    <dbReference type="NCBI Taxonomy" id="1817890"/>
    <lineage>
        <taxon>Bacteria</taxon>
        <taxon>Raymondiibacteriota</taxon>
    </lineage>
</organism>
<sequence>MNPLLIVVIVLAVFVCVLAIVVFVRRPRTDATSMLMLQQQFDALKTQIGENSQNSGRFFTESMLKLQDSIGTNLKTITESIGVRLGESRESMDNTNKRLDVAAKYMQELERRLGMLGEKTDQLSAIGKDLNQLSALFQSPKLRGNISEMWLGNLLKEVLPDAHYTLQYQFKTAGTQVDAVVRIEGRLVPIDAKFPYENFKRFSSAEIPEADKAKLRKEFMNDVKKHIDAIAEKYIRPDEGTYDFALMYIPAEAVYYEIIIRDEKMADGNSLLDYANRKRVIPVSPNSFYAYLQVIIFGLKGLEIEKSAEQMREWLKRVQVDFGKFFDNFTKVGTKIDAAKKEYDDAAKRFDLLNQRMGRITGQDAFLSGDQEPPPPGSLLL</sequence>
<dbReference type="Pfam" id="PF02646">
    <property type="entry name" value="RmuC"/>
    <property type="match status" value="1"/>
</dbReference>
<evidence type="ECO:0000313" key="6">
    <source>
        <dbReference type="Proteomes" id="UP000179243"/>
    </source>
</evidence>
<evidence type="ECO:0000313" key="5">
    <source>
        <dbReference type="EMBL" id="OGK07278.1"/>
    </source>
</evidence>
<dbReference type="GO" id="GO:0006310">
    <property type="term" value="P:DNA recombination"/>
    <property type="evidence" value="ECO:0007669"/>
    <property type="project" value="UniProtKB-KW"/>
</dbReference>
<keyword evidence="3" id="KW-0175">Coiled coil</keyword>
<reference evidence="5 6" key="1">
    <citation type="journal article" date="2016" name="Nat. Commun.">
        <title>Thousands of microbial genomes shed light on interconnected biogeochemical processes in an aquifer system.</title>
        <authorList>
            <person name="Anantharaman K."/>
            <person name="Brown C.T."/>
            <person name="Hug L.A."/>
            <person name="Sharon I."/>
            <person name="Castelle C.J."/>
            <person name="Probst A.J."/>
            <person name="Thomas B.C."/>
            <person name="Singh A."/>
            <person name="Wilkins M.J."/>
            <person name="Karaoz U."/>
            <person name="Brodie E.L."/>
            <person name="Williams K.H."/>
            <person name="Hubbard S.S."/>
            <person name="Banfield J.F."/>
        </authorList>
    </citation>
    <scope>NUCLEOTIDE SEQUENCE [LARGE SCALE GENOMIC DNA]</scope>
</reference>
<dbReference type="AlphaFoldDB" id="A0A1F7FKW9"/>
<dbReference type="Proteomes" id="UP000179243">
    <property type="component" value="Unassembled WGS sequence"/>
</dbReference>
<gene>
    <name evidence="5" type="ORF">A2519_14220</name>
</gene>
<evidence type="ECO:0000256" key="4">
    <source>
        <dbReference type="ARBA" id="ARBA00023172"/>
    </source>
</evidence>
<comment type="caution">
    <text evidence="5">The sequence shown here is derived from an EMBL/GenBank/DDBJ whole genome shotgun (WGS) entry which is preliminary data.</text>
</comment>
<evidence type="ECO:0000256" key="1">
    <source>
        <dbReference type="ARBA" id="ARBA00003416"/>
    </source>
</evidence>
<accession>A0A1F7FKW9</accession>
<proteinExistence type="inferred from homology"/>
<comment type="function">
    <text evidence="1">Involved in DNA recombination.</text>
</comment>
<evidence type="ECO:0008006" key="7">
    <source>
        <dbReference type="Google" id="ProtNLM"/>
    </source>
</evidence>
<comment type="similarity">
    <text evidence="2">Belongs to the RmuC family.</text>
</comment>
<evidence type="ECO:0000256" key="2">
    <source>
        <dbReference type="ARBA" id="ARBA00009840"/>
    </source>
</evidence>